<sequence length="498" mass="54109">MQGPENEPSPPQPTLRPPFPNTSSPRDLEPSPDDIDKINKWQQERIERRLRGDYESSVKNLGELINGNLTTPLHISSVRVEGAPRTRHSFLSSLIEPQLSSHNTVETPTLENVLHQVRGISHTLQLTDIFSSVEPTIAKSTAPLSTNKDVDVVFKCRERGRLFIKSSTEVGNGEAGTSFTSRHRNLFGGAETLELSTSVGTKTRRAFHARLTAPVTASLRTQGEIRAFMHSRDNTHYASSKEDVRGVKASVTTTSILGAHELAYEAVLRNIGSLSPTASVSIREAAGTTIKSAVSHTLVRDTRDHPIRGTKGSYLKLFYEFAGLGGDASFLKSESETHISRSLGHGLTLSLATRTGVLYPLNGRPSLYSDRFQLGGPTSVRMFQVNGMGPKDGLDSLGGDVYWAAGLSLMGNLPFKPDWPLKTHLFVNAGRLDSLDTSKPVLPAIKACFAQPSVTAGMGLVFGYDPVRVELNFGVPIVASRFGGWRKGIQIGVGLDFL</sequence>
<dbReference type="InterPro" id="IPR039910">
    <property type="entry name" value="D15-like"/>
</dbReference>
<evidence type="ECO:0000256" key="3">
    <source>
        <dbReference type="ARBA" id="ARBA00022452"/>
    </source>
</evidence>
<organism evidence="8 9">
    <name type="scientific">Botryobasidium botryosum (strain FD-172 SS1)</name>
    <dbReference type="NCBI Taxonomy" id="930990"/>
    <lineage>
        <taxon>Eukaryota</taxon>
        <taxon>Fungi</taxon>
        <taxon>Dikarya</taxon>
        <taxon>Basidiomycota</taxon>
        <taxon>Agaricomycotina</taxon>
        <taxon>Agaricomycetes</taxon>
        <taxon>Cantharellales</taxon>
        <taxon>Botryobasidiaceae</taxon>
        <taxon>Botryobasidium</taxon>
    </lineage>
</organism>
<keyword evidence="3" id="KW-1134">Transmembrane beta strand</keyword>
<evidence type="ECO:0000313" key="8">
    <source>
        <dbReference type="EMBL" id="KDQ10350.1"/>
    </source>
</evidence>
<evidence type="ECO:0000313" key="9">
    <source>
        <dbReference type="Proteomes" id="UP000027195"/>
    </source>
</evidence>
<evidence type="ECO:0000259" key="7">
    <source>
        <dbReference type="Pfam" id="PF01103"/>
    </source>
</evidence>
<dbReference type="STRING" id="930990.A0A067M6Q2"/>
<dbReference type="InParanoid" id="A0A067M6Q2"/>
<dbReference type="Gene3D" id="2.40.160.50">
    <property type="entry name" value="membrane protein fhac: a member of the omp85/tpsb transporter family"/>
    <property type="match status" value="1"/>
</dbReference>
<feature type="region of interest" description="Disordered" evidence="6">
    <location>
        <begin position="1"/>
        <end position="38"/>
    </location>
</feature>
<name>A0A067M6Q2_BOTB1</name>
<feature type="compositionally biased region" description="Pro residues" evidence="6">
    <location>
        <begin position="7"/>
        <end position="20"/>
    </location>
</feature>
<comment type="similarity">
    <text evidence="2">Belongs to the SAM50/omp85 family.</text>
</comment>
<evidence type="ECO:0000256" key="4">
    <source>
        <dbReference type="ARBA" id="ARBA00022692"/>
    </source>
</evidence>
<feature type="domain" description="Bacterial surface antigen (D15)" evidence="7">
    <location>
        <begin position="185"/>
        <end position="497"/>
    </location>
</feature>
<reference evidence="9" key="1">
    <citation type="journal article" date="2014" name="Proc. Natl. Acad. Sci. U.S.A.">
        <title>Extensive sampling of basidiomycete genomes demonstrates inadequacy of the white-rot/brown-rot paradigm for wood decay fungi.</title>
        <authorList>
            <person name="Riley R."/>
            <person name="Salamov A.A."/>
            <person name="Brown D.W."/>
            <person name="Nagy L.G."/>
            <person name="Floudas D."/>
            <person name="Held B.W."/>
            <person name="Levasseur A."/>
            <person name="Lombard V."/>
            <person name="Morin E."/>
            <person name="Otillar R."/>
            <person name="Lindquist E.A."/>
            <person name="Sun H."/>
            <person name="LaButti K.M."/>
            <person name="Schmutz J."/>
            <person name="Jabbour D."/>
            <person name="Luo H."/>
            <person name="Baker S.E."/>
            <person name="Pisabarro A.G."/>
            <person name="Walton J.D."/>
            <person name="Blanchette R.A."/>
            <person name="Henrissat B."/>
            <person name="Martin F."/>
            <person name="Cullen D."/>
            <person name="Hibbett D.S."/>
            <person name="Grigoriev I.V."/>
        </authorList>
    </citation>
    <scope>NUCLEOTIDE SEQUENCE [LARGE SCALE GENOMIC DNA]</scope>
    <source>
        <strain evidence="9">FD-172 SS1</strain>
    </source>
</reference>
<keyword evidence="9" id="KW-1185">Reference proteome</keyword>
<evidence type="ECO:0000256" key="6">
    <source>
        <dbReference type="SAM" id="MobiDB-lite"/>
    </source>
</evidence>
<dbReference type="FunCoup" id="A0A067M6Q2">
    <property type="interactions" value="432"/>
</dbReference>
<keyword evidence="5" id="KW-0472">Membrane</keyword>
<dbReference type="EMBL" id="KL198068">
    <property type="protein sequence ID" value="KDQ10350.1"/>
    <property type="molecule type" value="Genomic_DNA"/>
</dbReference>
<dbReference type="GO" id="GO:0045040">
    <property type="term" value="P:protein insertion into mitochondrial outer membrane"/>
    <property type="evidence" value="ECO:0007669"/>
    <property type="project" value="TreeGrafter"/>
</dbReference>
<feature type="compositionally biased region" description="Basic and acidic residues" evidence="6">
    <location>
        <begin position="26"/>
        <end position="38"/>
    </location>
</feature>
<dbReference type="PANTHER" id="PTHR12815">
    <property type="entry name" value="SORTING AND ASSEMBLY MACHINERY SAMM50 PROTEIN FAMILY MEMBER"/>
    <property type="match status" value="1"/>
</dbReference>
<dbReference type="Proteomes" id="UP000027195">
    <property type="component" value="Unassembled WGS sequence"/>
</dbReference>
<protein>
    <recommendedName>
        <fullName evidence="7">Bacterial surface antigen (D15) domain-containing protein</fullName>
    </recommendedName>
</protein>
<dbReference type="InterPro" id="IPR000184">
    <property type="entry name" value="Bac_surfAg_D15"/>
</dbReference>
<dbReference type="PANTHER" id="PTHR12815:SF18">
    <property type="entry name" value="SORTING AND ASSEMBLY MACHINERY COMPONENT 50 HOMOLOG"/>
    <property type="match status" value="1"/>
</dbReference>
<dbReference type="GO" id="GO:0005741">
    <property type="term" value="C:mitochondrial outer membrane"/>
    <property type="evidence" value="ECO:0007669"/>
    <property type="project" value="UniProtKB-SubCell"/>
</dbReference>
<comment type="subcellular location">
    <subcellularLocation>
        <location evidence="1">Mitochondrion outer membrane</location>
        <topology evidence="1">Multi-pass membrane protein</topology>
    </subcellularLocation>
</comment>
<evidence type="ECO:0000256" key="1">
    <source>
        <dbReference type="ARBA" id="ARBA00004374"/>
    </source>
</evidence>
<dbReference type="OrthoDB" id="1724197at2759"/>
<accession>A0A067M6Q2</accession>
<dbReference type="Pfam" id="PF01103">
    <property type="entry name" value="Omp85"/>
    <property type="match status" value="1"/>
</dbReference>
<evidence type="ECO:0000256" key="2">
    <source>
        <dbReference type="ARBA" id="ARBA00010913"/>
    </source>
</evidence>
<keyword evidence="4" id="KW-0812">Transmembrane</keyword>
<dbReference type="HOGENOM" id="CLU_014798_3_1_1"/>
<gene>
    <name evidence="8" type="ORF">BOTBODRAFT_178207</name>
</gene>
<proteinExistence type="inferred from homology"/>
<evidence type="ECO:0000256" key="5">
    <source>
        <dbReference type="ARBA" id="ARBA00023136"/>
    </source>
</evidence>
<dbReference type="AlphaFoldDB" id="A0A067M6Q2"/>